<evidence type="ECO:0000313" key="2">
    <source>
        <dbReference type="Proteomes" id="UP000281406"/>
    </source>
</evidence>
<dbReference type="EMBL" id="RJVU01059333">
    <property type="protein sequence ID" value="ROJ78698.1"/>
    <property type="molecule type" value="Genomic_DNA"/>
</dbReference>
<organism evidence="1 2">
    <name type="scientific">Anabarilius grahami</name>
    <name type="common">Kanglang fish</name>
    <name type="synonym">Barilius grahami</name>
    <dbReference type="NCBI Taxonomy" id="495550"/>
    <lineage>
        <taxon>Eukaryota</taxon>
        <taxon>Metazoa</taxon>
        <taxon>Chordata</taxon>
        <taxon>Craniata</taxon>
        <taxon>Vertebrata</taxon>
        <taxon>Euteleostomi</taxon>
        <taxon>Actinopterygii</taxon>
        <taxon>Neopterygii</taxon>
        <taxon>Teleostei</taxon>
        <taxon>Ostariophysi</taxon>
        <taxon>Cypriniformes</taxon>
        <taxon>Xenocyprididae</taxon>
        <taxon>Xenocypridinae</taxon>
        <taxon>Xenocypridinae incertae sedis</taxon>
        <taxon>Anabarilius</taxon>
    </lineage>
</organism>
<reference evidence="1 2" key="1">
    <citation type="submission" date="2018-10" db="EMBL/GenBank/DDBJ databases">
        <title>Genome assembly for a Yunnan-Guizhou Plateau 3E fish, Anabarilius grahami (Regan), and its evolutionary and genetic applications.</title>
        <authorList>
            <person name="Jiang W."/>
        </authorList>
    </citation>
    <scope>NUCLEOTIDE SEQUENCE [LARGE SCALE GENOMIC DNA]</scope>
    <source>
        <strain evidence="1">AG-KIZ</strain>
        <tissue evidence="1">Muscle</tissue>
    </source>
</reference>
<accession>A0A3N0XVZ5</accession>
<evidence type="ECO:0000313" key="1">
    <source>
        <dbReference type="EMBL" id="ROJ78698.1"/>
    </source>
</evidence>
<sequence length="104" mass="11833">MRNSNFRLDAVLYRSPREHTVKTPRIVSAGEQSEWEMWLTIKISFNISESRLWRQAARTDAEDGVTLRAMDVSLRPGDASSNDEPRKLQAGKMPAANLLFHSAF</sequence>
<dbReference type="AlphaFoldDB" id="A0A3N0XVZ5"/>
<proteinExistence type="predicted"/>
<keyword evidence="2" id="KW-1185">Reference proteome</keyword>
<protein>
    <submittedName>
        <fullName evidence="1">Uncharacterized protein</fullName>
    </submittedName>
</protein>
<dbReference type="Proteomes" id="UP000281406">
    <property type="component" value="Unassembled WGS sequence"/>
</dbReference>
<gene>
    <name evidence="1" type="ORF">DPX16_15223</name>
</gene>
<comment type="caution">
    <text evidence="1">The sequence shown here is derived from an EMBL/GenBank/DDBJ whole genome shotgun (WGS) entry which is preliminary data.</text>
</comment>
<name>A0A3N0XVZ5_ANAGA</name>